<dbReference type="InterPro" id="IPR036648">
    <property type="entry name" value="CN_Hdrase_a/SCN_Hdrase_g_sf"/>
</dbReference>
<dbReference type="InterPro" id="IPR027635">
    <property type="entry name" value="Lantibiotic2_lead_pep_dom"/>
</dbReference>
<evidence type="ECO:0000313" key="2">
    <source>
        <dbReference type="Proteomes" id="UP001611383"/>
    </source>
</evidence>
<dbReference type="EMBL" id="CP043494">
    <property type="protein sequence ID" value="WNG48126.1"/>
    <property type="molecule type" value="Genomic_DNA"/>
</dbReference>
<proteinExistence type="predicted"/>
<protein>
    <submittedName>
        <fullName evidence="1">Mersacidin/lichenicidin family type 2 lantibiotic</fullName>
    </submittedName>
</protein>
<dbReference type="SUPFAM" id="SSF56209">
    <property type="entry name" value="Nitrile hydratase alpha chain"/>
    <property type="match status" value="1"/>
</dbReference>
<organism evidence="1 2">
    <name type="scientific">Archangium minus</name>
    <dbReference type="NCBI Taxonomy" id="83450"/>
    <lineage>
        <taxon>Bacteria</taxon>
        <taxon>Pseudomonadati</taxon>
        <taxon>Myxococcota</taxon>
        <taxon>Myxococcia</taxon>
        <taxon>Myxococcales</taxon>
        <taxon>Cystobacterineae</taxon>
        <taxon>Archangiaceae</taxon>
        <taxon>Archangium</taxon>
    </lineage>
</organism>
<evidence type="ECO:0000313" key="1">
    <source>
        <dbReference type="EMBL" id="WNG48126.1"/>
    </source>
</evidence>
<gene>
    <name evidence="1" type="ORF">F0U60_31285</name>
</gene>
<accession>A0ABY9WY99</accession>
<dbReference type="RefSeq" id="WP_395805262.1">
    <property type="nucleotide sequence ID" value="NZ_CP043494.1"/>
</dbReference>
<dbReference type="NCBIfam" id="TIGR03898">
    <property type="entry name" value="lanti_MRSA_kill"/>
    <property type="match status" value="1"/>
</dbReference>
<reference evidence="1 2" key="1">
    <citation type="submission" date="2019-08" db="EMBL/GenBank/DDBJ databases">
        <title>Archangium and Cystobacter genomes.</title>
        <authorList>
            <person name="Chen I.-C.K."/>
            <person name="Wielgoss S."/>
        </authorList>
    </citation>
    <scope>NUCLEOTIDE SEQUENCE [LARGE SCALE GENOMIC DNA]</scope>
    <source>
        <strain evidence="1 2">Cbm 6</strain>
    </source>
</reference>
<dbReference type="Proteomes" id="UP001611383">
    <property type="component" value="Chromosome"/>
</dbReference>
<sequence>MKKEMIVRAWKDPEYRAHLSEEQRAALPESPSGRSLAELGEAELADIFGGNHQMTREPTMHPRCYTDGFNCDTAMDCLSMGCI</sequence>
<name>A0ABY9WY99_9BACT</name>
<keyword evidence="2" id="KW-1185">Reference proteome</keyword>